<gene>
    <name evidence="12" type="ORF">K2173_026728</name>
</gene>
<dbReference type="EMBL" id="JAIWQS010000002">
    <property type="protein sequence ID" value="KAJ8771551.1"/>
    <property type="molecule type" value="Genomic_DNA"/>
</dbReference>
<organism evidence="12 13">
    <name type="scientific">Erythroxylum novogranatense</name>
    <dbReference type="NCBI Taxonomy" id="1862640"/>
    <lineage>
        <taxon>Eukaryota</taxon>
        <taxon>Viridiplantae</taxon>
        <taxon>Streptophyta</taxon>
        <taxon>Embryophyta</taxon>
        <taxon>Tracheophyta</taxon>
        <taxon>Spermatophyta</taxon>
        <taxon>Magnoliopsida</taxon>
        <taxon>eudicotyledons</taxon>
        <taxon>Gunneridae</taxon>
        <taxon>Pentapetalae</taxon>
        <taxon>rosids</taxon>
        <taxon>fabids</taxon>
        <taxon>Malpighiales</taxon>
        <taxon>Erythroxylaceae</taxon>
        <taxon>Erythroxylum</taxon>
    </lineage>
</organism>
<dbReference type="PROSITE" id="PS50884">
    <property type="entry name" value="ZF_DOF_2"/>
    <property type="match status" value="1"/>
</dbReference>
<feature type="compositionally biased region" description="Low complexity" evidence="10">
    <location>
        <begin position="17"/>
        <end position="28"/>
    </location>
</feature>
<comment type="caution">
    <text evidence="12">The sequence shown here is derived from an EMBL/GenBank/DDBJ whole genome shotgun (WGS) entry which is preliminary data.</text>
</comment>
<keyword evidence="3 9" id="KW-0862">Zinc</keyword>
<evidence type="ECO:0000259" key="11">
    <source>
        <dbReference type="PROSITE" id="PS50884"/>
    </source>
</evidence>
<evidence type="ECO:0000256" key="6">
    <source>
        <dbReference type="ARBA" id="ARBA00023163"/>
    </source>
</evidence>
<feature type="compositionally biased region" description="Low complexity" evidence="10">
    <location>
        <begin position="123"/>
        <end position="142"/>
    </location>
</feature>
<dbReference type="GO" id="GO:0008270">
    <property type="term" value="F:zinc ion binding"/>
    <property type="evidence" value="ECO:0007669"/>
    <property type="project" value="UniProtKB-KW"/>
</dbReference>
<evidence type="ECO:0000256" key="3">
    <source>
        <dbReference type="ARBA" id="ARBA00022833"/>
    </source>
</evidence>
<dbReference type="AlphaFoldDB" id="A0AAV8TX11"/>
<accession>A0AAV8TX11</accession>
<keyword evidence="7 8" id="KW-0539">Nucleus</keyword>
<protein>
    <recommendedName>
        <fullName evidence="9">Dof zinc finger protein</fullName>
    </recommendedName>
</protein>
<reference evidence="12 13" key="1">
    <citation type="submission" date="2021-09" db="EMBL/GenBank/DDBJ databases">
        <title>Genomic insights and catalytic innovation underlie evolution of tropane alkaloids biosynthesis.</title>
        <authorList>
            <person name="Wang Y.-J."/>
            <person name="Tian T."/>
            <person name="Huang J.-P."/>
            <person name="Huang S.-X."/>
        </authorList>
    </citation>
    <scope>NUCLEOTIDE SEQUENCE [LARGE SCALE GENOMIC DNA]</scope>
    <source>
        <strain evidence="12">KIB-2018</strain>
        <tissue evidence="12">Leaf</tissue>
    </source>
</reference>
<name>A0AAV8TX11_9ROSI</name>
<dbReference type="GO" id="GO:0003677">
    <property type="term" value="F:DNA binding"/>
    <property type="evidence" value="ECO:0007669"/>
    <property type="project" value="UniProtKB-UniRule"/>
</dbReference>
<evidence type="ECO:0000256" key="10">
    <source>
        <dbReference type="SAM" id="MobiDB-lite"/>
    </source>
</evidence>
<evidence type="ECO:0000256" key="8">
    <source>
        <dbReference type="PROSITE-ProRule" id="PRU00071"/>
    </source>
</evidence>
<evidence type="ECO:0000313" key="12">
    <source>
        <dbReference type="EMBL" id="KAJ8771551.1"/>
    </source>
</evidence>
<evidence type="ECO:0000313" key="13">
    <source>
        <dbReference type="Proteomes" id="UP001159364"/>
    </source>
</evidence>
<comment type="function">
    <text evidence="9">Transcription factor that binds specifically to a 5'-AA[AG]G-3' consensus core sequence.</text>
</comment>
<evidence type="ECO:0000256" key="2">
    <source>
        <dbReference type="ARBA" id="ARBA00022771"/>
    </source>
</evidence>
<dbReference type="Pfam" id="PF02701">
    <property type="entry name" value="Zn_ribbon_Dof"/>
    <property type="match status" value="1"/>
</dbReference>
<dbReference type="GO" id="GO:0003700">
    <property type="term" value="F:DNA-binding transcription factor activity"/>
    <property type="evidence" value="ECO:0007669"/>
    <property type="project" value="UniProtKB-UniRule"/>
</dbReference>
<evidence type="ECO:0000256" key="1">
    <source>
        <dbReference type="ARBA" id="ARBA00022723"/>
    </source>
</evidence>
<evidence type="ECO:0000256" key="5">
    <source>
        <dbReference type="ARBA" id="ARBA00023125"/>
    </source>
</evidence>
<dbReference type="GO" id="GO:0005634">
    <property type="term" value="C:nucleus"/>
    <property type="evidence" value="ECO:0007669"/>
    <property type="project" value="UniProtKB-SubCell"/>
</dbReference>
<keyword evidence="4 9" id="KW-0805">Transcription regulation</keyword>
<keyword evidence="13" id="KW-1185">Reference proteome</keyword>
<feature type="domain" description="Dof-type" evidence="11">
    <location>
        <begin position="65"/>
        <end position="119"/>
    </location>
</feature>
<feature type="region of interest" description="Disordered" evidence="10">
    <location>
        <begin position="106"/>
        <end position="142"/>
    </location>
</feature>
<evidence type="ECO:0000256" key="7">
    <source>
        <dbReference type="ARBA" id="ARBA00023242"/>
    </source>
</evidence>
<feature type="region of interest" description="Disordered" evidence="10">
    <location>
        <begin position="1"/>
        <end position="33"/>
    </location>
</feature>
<keyword evidence="2 8" id="KW-0863">Zinc-finger</keyword>
<keyword evidence="5 8" id="KW-0238">DNA-binding</keyword>
<proteinExistence type="predicted"/>
<dbReference type="InterPro" id="IPR045174">
    <property type="entry name" value="Dof"/>
</dbReference>
<dbReference type="Proteomes" id="UP001159364">
    <property type="component" value="Linkage Group LG02"/>
</dbReference>
<dbReference type="PANTHER" id="PTHR31992">
    <property type="entry name" value="DOF ZINC FINGER PROTEIN DOF1.4-RELATED"/>
    <property type="match status" value="1"/>
</dbReference>
<evidence type="ECO:0000256" key="9">
    <source>
        <dbReference type="RuleBase" id="RU369094"/>
    </source>
</evidence>
<sequence>MHRSEHQNPNPNPNPNPTTKTSKYKPTSKCPPIPAISAQSESITLLTIESVTIGQLRPSSGHPHLRCPRCESNNTKFCYYNNYSLSQPRYYCKGCRRYWTKGGALRNVPVGGTTRKKSRRARSSSSSIASTTNSSSSPLSTSVSIPVTLSANNLDSCSTTVKTTTHVLKEFFLNENLPGPTESGSLDESMGLGGYMPPGFGFGFCDMGLGYGGRGVWPYQGMSLAGGGNGEAWLVGSPGYNNTWQQLGNVEQIGGDYPLDNVRMDCFGWPGITISPP</sequence>
<dbReference type="PROSITE" id="PS01361">
    <property type="entry name" value="ZF_DOF_1"/>
    <property type="match status" value="1"/>
</dbReference>
<keyword evidence="1 9" id="KW-0479">Metal-binding</keyword>
<dbReference type="InterPro" id="IPR003851">
    <property type="entry name" value="Znf_Dof"/>
</dbReference>
<comment type="subcellular location">
    <subcellularLocation>
        <location evidence="8 9">Nucleus</location>
    </subcellularLocation>
</comment>
<evidence type="ECO:0000256" key="4">
    <source>
        <dbReference type="ARBA" id="ARBA00023015"/>
    </source>
</evidence>
<keyword evidence="6 9" id="KW-0804">Transcription</keyword>